<evidence type="ECO:0000313" key="10">
    <source>
        <dbReference type="EMBL" id="SDS25531.1"/>
    </source>
</evidence>
<comment type="catalytic activity">
    <reaction evidence="1">
        <text>ATP + protein L-histidine = ADP + protein N-phospho-L-histidine.</text>
        <dbReference type="EC" id="2.7.13.3"/>
    </reaction>
</comment>
<feature type="signal peptide" evidence="8">
    <location>
        <begin position="1"/>
        <end position="20"/>
    </location>
</feature>
<dbReference type="SUPFAM" id="SSF55874">
    <property type="entry name" value="ATPase domain of HSP90 chaperone/DNA topoisomerase II/histidine kinase"/>
    <property type="match status" value="1"/>
</dbReference>
<dbReference type="Gene3D" id="1.20.5.1930">
    <property type="match status" value="1"/>
</dbReference>
<dbReference type="GO" id="GO:0000160">
    <property type="term" value="P:phosphorelay signal transduction system"/>
    <property type="evidence" value="ECO:0007669"/>
    <property type="project" value="UniProtKB-KW"/>
</dbReference>
<keyword evidence="6" id="KW-0802">TPR repeat</keyword>
<dbReference type="Pfam" id="PF02518">
    <property type="entry name" value="HATPase_c"/>
    <property type="match status" value="1"/>
</dbReference>
<keyword evidence="7" id="KW-1133">Transmembrane helix</keyword>
<evidence type="ECO:0000256" key="4">
    <source>
        <dbReference type="ARBA" id="ARBA00022777"/>
    </source>
</evidence>
<dbReference type="SUPFAM" id="SSF48452">
    <property type="entry name" value="TPR-like"/>
    <property type="match status" value="2"/>
</dbReference>
<keyword evidence="3" id="KW-0808">Transferase</keyword>
<dbReference type="SMART" id="SM00387">
    <property type="entry name" value="HATPase_c"/>
    <property type="match status" value="1"/>
</dbReference>
<dbReference type="InterPro" id="IPR019734">
    <property type="entry name" value="TPR_rpt"/>
</dbReference>
<keyword evidence="7" id="KW-0812">Transmembrane</keyword>
<evidence type="ECO:0000256" key="8">
    <source>
        <dbReference type="SAM" id="SignalP"/>
    </source>
</evidence>
<protein>
    <recommendedName>
        <fullName evidence="2">histidine kinase</fullName>
        <ecNumber evidence="2">2.7.13.3</ecNumber>
    </recommendedName>
</protein>
<dbReference type="Pfam" id="PF13181">
    <property type="entry name" value="TPR_8"/>
    <property type="match status" value="1"/>
</dbReference>
<dbReference type="Gene3D" id="3.30.565.10">
    <property type="entry name" value="Histidine kinase-like ATPase, C-terminal domain"/>
    <property type="match status" value="1"/>
</dbReference>
<proteinExistence type="predicted"/>
<dbReference type="Gene3D" id="1.25.40.10">
    <property type="entry name" value="Tetratricopeptide repeat domain"/>
    <property type="match status" value="2"/>
</dbReference>
<organism evidence="10 11">
    <name type="scientific">Winogradskyella sediminis</name>
    <dbReference type="NCBI Taxonomy" id="1382466"/>
    <lineage>
        <taxon>Bacteria</taxon>
        <taxon>Pseudomonadati</taxon>
        <taxon>Bacteroidota</taxon>
        <taxon>Flavobacteriia</taxon>
        <taxon>Flavobacteriales</taxon>
        <taxon>Flavobacteriaceae</taxon>
        <taxon>Winogradskyella</taxon>
    </lineage>
</organism>
<dbReference type="Proteomes" id="UP000198963">
    <property type="component" value="Chromosome I"/>
</dbReference>
<dbReference type="InterPro" id="IPR005467">
    <property type="entry name" value="His_kinase_dom"/>
</dbReference>
<dbReference type="PANTHER" id="PTHR24421">
    <property type="entry name" value="NITRATE/NITRITE SENSOR PROTEIN NARX-RELATED"/>
    <property type="match status" value="1"/>
</dbReference>
<dbReference type="InterPro" id="IPR050482">
    <property type="entry name" value="Sensor_HK_TwoCompSys"/>
</dbReference>
<evidence type="ECO:0000256" key="1">
    <source>
        <dbReference type="ARBA" id="ARBA00000085"/>
    </source>
</evidence>
<gene>
    <name evidence="10" type="ORF">SAMN04489797_1200</name>
</gene>
<evidence type="ECO:0000256" key="2">
    <source>
        <dbReference type="ARBA" id="ARBA00012438"/>
    </source>
</evidence>
<dbReference type="EMBL" id="LT629774">
    <property type="protein sequence ID" value="SDS25531.1"/>
    <property type="molecule type" value="Genomic_DNA"/>
</dbReference>
<reference evidence="10 11" key="1">
    <citation type="submission" date="2016-10" db="EMBL/GenBank/DDBJ databases">
        <authorList>
            <person name="Varghese N."/>
            <person name="Submissions S."/>
        </authorList>
    </citation>
    <scope>NUCLEOTIDE SEQUENCE [LARGE SCALE GENOMIC DNA]</scope>
    <source>
        <strain evidence="10 11">RHA_55</strain>
    </source>
</reference>
<dbReference type="PROSITE" id="PS50005">
    <property type="entry name" value="TPR"/>
    <property type="match status" value="1"/>
</dbReference>
<evidence type="ECO:0000259" key="9">
    <source>
        <dbReference type="PROSITE" id="PS50109"/>
    </source>
</evidence>
<keyword evidence="5" id="KW-0902">Two-component regulatory system</keyword>
<feature type="repeat" description="TPR" evidence="6">
    <location>
        <begin position="231"/>
        <end position="264"/>
    </location>
</feature>
<keyword evidence="11" id="KW-1185">Reference proteome</keyword>
<evidence type="ECO:0000256" key="3">
    <source>
        <dbReference type="ARBA" id="ARBA00022679"/>
    </source>
</evidence>
<name>A0A1H1QPY6_9FLAO</name>
<accession>A0A1H1QPY6</accession>
<dbReference type="InterPro" id="IPR004358">
    <property type="entry name" value="Sig_transdc_His_kin-like_C"/>
</dbReference>
<evidence type="ECO:0000313" key="11">
    <source>
        <dbReference type="Proteomes" id="UP000198963"/>
    </source>
</evidence>
<dbReference type="InterPro" id="IPR036890">
    <property type="entry name" value="HATPase_C_sf"/>
</dbReference>
<dbReference type="InterPro" id="IPR003594">
    <property type="entry name" value="HATPase_dom"/>
</dbReference>
<dbReference type="AlphaFoldDB" id="A0A1H1QPY6"/>
<sequence>MFRLIFFLFIIQIASNVTFAQNKVVDSINALIIKSKDDNYSLKERFKYASTASQLAKLAKIDSMILKANRSLSTGYFYLQEYDKYVSLNRANLDLAKKINDSTAVTVAGSNLGSYYRYTQQNDSAYFFYSKALKFYDSKEVSEEKANALFYSADLQQMAKIYTAAEDDAVKALSILNRLPETEYRLDMYWSLYNLLAINSNELENHDKAIEYYEQSIKYAKMMQDGFINEIYSINNKANVYRKIGRYNEAIDLYESLLPLKSKYEDEDPTFYAVLLNHINKAKFASNDYDFKILEGEYKNAYKIIKRLDDEVTLMHFSLDLSEFYLNNGYNDSVVKYGEHALDIAKKVGSNQTRLEALLNMSMAVNGDKARPLLIEHIQLTDSFRAEDLKVRNKFARIKFDTEQIEAENKQISKENVYLLILSMGLLLTVILVYIVISQRAKNRKLKLIQVQQKANEDIYNLMLSQQDKVDEARAKEKTRVSKELHDGVLGSLFGVRLSLDSINFNEGKEAMMARAKYISQLKTIEHDIRKISHELNTDFISGSSFMDIITTLIESQTHAYNLEHKFTYTDDINWDLVSNKMKINIYRIIQESMQNIYKHANANVITICVSLEKNLICLDVVDDGSGFDISKSKKGIGLKNMRSRVSDINGTINFTSQLGTGTTVNVKIPYTN</sequence>
<feature type="domain" description="Histidine kinase" evidence="9">
    <location>
        <begin position="586"/>
        <end position="673"/>
    </location>
</feature>
<dbReference type="InterPro" id="IPR011990">
    <property type="entry name" value="TPR-like_helical_dom_sf"/>
</dbReference>
<keyword evidence="8" id="KW-0732">Signal</keyword>
<keyword evidence="7" id="KW-0472">Membrane</keyword>
<evidence type="ECO:0000256" key="7">
    <source>
        <dbReference type="SAM" id="Phobius"/>
    </source>
</evidence>
<dbReference type="CDD" id="cd16917">
    <property type="entry name" value="HATPase_UhpB-NarQ-NarX-like"/>
    <property type="match status" value="1"/>
</dbReference>
<feature type="chain" id="PRO_5009257992" description="histidine kinase" evidence="8">
    <location>
        <begin position="21"/>
        <end position="673"/>
    </location>
</feature>
<feature type="transmembrane region" description="Helical" evidence="7">
    <location>
        <begin position="417"/>
        <end position="437"/>
    </location>
</feature>
<dbReference type="PROSITE" id="PS50109">
    <property type="entry name" value="HIS_KIN"/>
    <property type="match status" value="1"/>
</dbReference>
<dbReference type="STRING" id="1249933.SAMN04489797_1200"/>
<evidence type="ECO:0000256" key="5">
    <source>
        <dbReference type="ARBA" id="ARBA00023012"/>
    </source>
</evidence>
<dbReference type="GO" id="GO:0004673">
    <property type="term" value="F:protein histidine kinase activity"/>
    <property type="evidence" value="ECO:0007669"/>
    <property type="project" value="UniProtKB-EC"/>
</dbReference>
<evidence type="ECO:0000256" key="6">
    <source>
        <dbReference type="PROSITE-ProRule" id="PRU00339"/>
    </source>
</evidence>
<keyword evidence="4" id="KW-0418">Kinase</keyword>
<dbReference type="SMART" id="SM00028">
    <property type="entry name" value="TPR"/>
    <property type="match status" value="3"/>
</dbReference>
<dbReference type="PRINTS" id="PR00344">
    <property type="entry name" value="BCTRLSENSOR"/>
</dbReference>
<dbReference type="EC" id="2.7.13.3" evidence="2"/>
<dbReference type="PANTHER" id="PTHR24421:SF10">
    <property type="entry name" value="NITRATE_NITRITE SENSOR PROTEIN NARQ"/>
    <property type="match status" value="1"/>
</dbReference>
<dbReference type="Pfam" id="PF13176">
    <property type="entry name" value="TPR_7"/>
    <property type="match status" value="1"/>
</dbReference>